<evidence type="ECO:0000259" key="11">
    <source>
        <dbReference type="PROSITE" id="PS51319"/>
    </source>
</evidence>
<dbReference type="CTD" id="9441"/>
<keyword evidence="5" id="KW-0010">Activator</keyword>
<dbReference type="Gene3D" id="1.20.930.10">
    <property type="entry name" value="Conserved domain common to transcription factors TFIIS, elongin A, CRSP70"/>
    <property type="match status" value="1"/>
</dbReference>
<name>B3MZX2_DROAN</name>
<dbReference type="GO" id="GO:0070847">
    <property type="term" value="C:core mediator complex"/>
    <property type="evidence" value="ECO:0007669"/>
    <property type="project" value="TreeGrafter"/>
</dbReference>
<feature type="region of interest" description="Disordered" evidence="10">
    <location>
        <begin position="145"/>
        <end position="199"/>
    </location>
</feature>
<feature type="compositionally biased region" description="Polar residues" evidence="10">
    <location>
        <begin position="145"/>
        <end position="161"/>
    </location>
</feature>
<dbReference type="GO" id="GO:0010628">
    <property type="term" value="P:positive regulation of gene expression"/>
    <property type="evidence" value="ECO:0007669"/>
    <property type="project" value="TreeGrafter"/>
</dbReference>
<dbReference type="FunCoup" id="B3MZX2">
    <property type="interactions" value="89"/>
</dbReference>
<feature type="compositionally biased region" description="Polar residues" evidence="10">
    <location>
        <begin position="174"/>
        <end position="199"/>
    </location>
</feature>
<dbReference type="PROSITE" id="PS51319">
    <property type="entry name" value="TFIIS_N"/>
    <property type="match status" value="1"/>
</dbReference>
<dbReference type="KEGG" id="dan:6506041"/>
<evidence type="ECO:0000313" key="12">
    <source>
        <dbReference type="EMBL" id="EDV44757.2"/>
    </source>
</evidence>
<evidence type="ECO:0000256" key="8">
    <source>
        <dbReference type="ARBA" id="ARBA00031968"/>
    </source>
</evidence>
<reference evidence="12 13" key="1">
    <citation type="journal article" date="2007" name="Nature">
        <title>Evolution of genes and genomes on the Drosophila phylogeny.</title>
        <authorList>
            <consortium name="Drosophila 12 Genomes Consortium"/>
            <person name="Clark A.G."/>
            <person name="Eisen M.B."/>
            <person name="Smith D.R."/>
            <person name="Bergman C.M."/>
            <person name="Oliver B."/>
            <person name="Markow T.A."/>
            <person name="Kaufman T.C."/>
            <person name="Kellis M."/>
            <person name="Gelbart W."/>
            <person name="Iyer V.N."/>
            <person name="Pollard D.A."/>
            <person name="Sackton T.B."/>
            <person name="Larracuente A.M."/>
            <person name="Singh N.D."/>
            <person name="Abad J.P."/>
            <person name="Abt D.N."/>
            <person name="Adryan B."/>
            <person name="Aguade M."/>
            <person name="Akashi H."/>
            <person name="Anderson W.W."/>
            <person name="Aquadro C.F."/>
            <person name="Ardell D.H."/>
            <person name="Arguello R."/>
            <person name="Artieri C.G."/>
            <person name="Barbash D.A."/>
            <person name="Barker D."/>
            <person name="Barsanti P."/>
            <person name="Batterham P."/>
            <person name="Batzoglou S."/>
            <person name="Begun D."/>
            <person name="Bhutkar A."/>
            <person name="Blanco E."/>
            <person name="Bosak S.A."/>
            <person name="Bradley R.K."/>
            <person name="Brand A.D."/>
            <person name="Brent M.R."/>
            <person name="Brooks A.N."/>
            <person name="Brown R.H."/>
            <person name="Butlin R.K."/>
            <person name="Caggese C."/>
            <person name="Calvi B.R."/>
            <person name="Bernardo de Carvalho A."/>
            <person name="Caspi A."/>
            <person name="Castrezana S."/>
            <person name="Celniker S.E."/>
            <person name="Chang J.L."/>
            <person name="Chapple C."/>
            <person name="Chatterji S."/>
            <person name="Chinwalla A."/>
            <person name="Civetta A."/>
            <person name="Clifton S.W."/>
            <person name="Comeron J.M."/>
            <person name="Costello J.C."/>
            <person name="Coyne J.A."/>
            <person name="Daub J."/>
            <person name="David R.G."/>
            <person name="Delcher A.L."/>
            <person name="Delehaunty K."/>
            <person name="Do C.B."/>
            <person name="Ebling H."/>
            <person name="Edwards K."/>
            <person name="Eickbush T."/>
            <person name="Evans J.D."/>
            <person name="Filipski A."/>
            <person name="Findeiss S."/>
            <person name="Freyhult E."/>
            <person name="Fulton L."/>
            <person name="Fulton R."/>
            <person name="Garcia A.C."/>
            <person name="Gardiner A."/>
            <person name="Garfield D.A."/>
            <person name="Garvin B.E."/>
            <person name="Gibson G."/>
            <person name="Gilbert D."/>
            <person name="Gnerre S."/>
            <person name="Godfrey J."/>
            <person name="Good R."/>
            <person name="Gotea V."/>
            <person name="Gravely B."/>
            <person name="Greenberg A.J."/>
            <person name="Griffiths-Jones S."/>
            <person name="Gross S."/>
            <person name="Guigo R."/>
            <person name="Gustafson E.A."/>
            <person name="Haerty W."/>
            <person name="Hahn M.W."/>
            <person name="Halligan D.L."/>
            <person name="Halpern A.L."/>
            <person name="Halter G.M."/>
            <person name="Han M.V."/>
            <person name="Heger A."/>
            <person name="Hillier L."/>
            <person name="Hinrichs A.S."/>
            <person name="Holmes I."/>
            <person name="Hoskins R.A."/>
            <person name="Hubisz M.J."/>
            <person name="Hultmark D."/>
            <person name="Huntley M.A."/>
            <person name="Jaffe D.B."/>
            <person name="Jagadeeshan S."/>
            <person name="Jeck W.R."/>
            <person name="Johnson J."/>
            <person name="Jones C.D."/>
            <person name="Jordan W.C."/>
            <person name="Karpen G.H."/>
            <person name="Kataoka E."/>
            <person name="Keightley P.D."/>
            <person name="Kheradpour P."/>
            <person name="Kirkness E.F."/>
            <person name="Koerich L.B."/>
            <person name="Kristiansen K."/>
            <person name="Kudrna D."/>
            <person name="Kulathinal R.J."/>
            <person name="Kumar S."/>
            <person name="Kwok R."/>
            <person name="Lander E."/>
            <person name="Langley C.H."/>
            <person name="Lapoint R."/>
            <person name="Lazzaro B.P."/>
            <person name="Lee S.J."/>
            <person name="Levesque L."/>
            <person name="Li R."/>
            <person name="Lin C.F."/>
            <person name="Lin M.F."/>
            <person name="Lindblad-Toh K."/>
            <person name="Llopart A."/>
            <person name="Long M."/>
            <person name="Low L."/>
            <person name="Lozovsky E."/>
            <person name="Lu J."/>
            <person name="Luo M."/>
            <person name="Machado C.A."/>
            <person name="Makalowski W."/>
            <person name="Marzo M."/>
            <person name="Matsuda M."/>
            <person name="Matzkin L."/>
            <person name="McAllister B."/>
            <person name="McBride C.S."/>
            <person name="McKernan B."/>
            <person name="McKernan K."/>
            <person name="Mendez-Lago M."/>
            <person name="Minx P."/>
            <person name="Mollenhauer M.U."/>
            <person name="Montooth K."/>
            <person name="Mount S.M."/>
            <person name="Mu X."/>
            <person name="Myers E."/>
            <person name="Negre B."/>
            <person name="Newfeld S."/>
            <person name="Nielsen R."/>
            <person name="Noor M.A."/>
            <person name="O'Grady P."/>
            <person name="Pachter L."/>
            <person name="Papaceit M."/>
            <person name="Parisi M.J."/>
            <person name="Parisi M."/>
            <person name="Parts L."/>
            <person name="Pedersen J.S."/>
            <person name="Pesole G."/>
            <person name="Phillippy A.M."/>
            <person name="Ponting C.P."/>
            <person name="Pop M."/>
            <person name="Porcelli D."/>
            <person name="Powell J.R."/>
            <person name="Prohaska S."/>
            <person name="Pruitt K."/>
            <person name="Puig M."/>
            <person name="Quesneville H."/>
            <person name="Ram K.R."/>
            <person name="Rand D."/>
            <person name="Rasmussen M.D."/>
            <person name="Reed L.K."/>
            <person name="Reenan R."/>
            <person name="Reily A."/>
            <person name="Remington K.A."/>
            <person name="Rieger T.T."/>
            <person name="Ritchie M.G."/>
            <person name="Robin C."/>
            <person name="Rogers Y.H."/>
            <person name="Rohde C."/>
            <person name="Rozas J."/>
            <person name="Rubenfield M.J."/>
            <person name="Ruiz A."/>
            <person name="Russo S."/>
            <person name="Salzberg S.L."/>
            <person name="Sanchez-Gracia A."/>
            <person name="Saranga D.J."/>
            <person name="Sato H."/>
            <person name="Schaeffer S.W."/>
            <person name="Schatz M.C."/>
            <person name="Schlenke T."/>
            <person name="Schwartz R."/>
            <person name="Segarra C."/>
            <person name="Singh R.S."/>
            <person name="Sirot L."/>
            <person name="Sirota M."/>
            <person name="Sisneros N.B."/>
            <person name="Smith C.D."/>
            <person name="Smith T.F."/>
            <person name="Spieth J."/>
            <person name="Stage D.E."/>
            <person name="Stark A."/>
            <person name="Stephan W."/>
            <person name="Strausberg R.L."/>
            <person name="Strempel S."/>
            <person name="Sturgill D."/>
            <person name="Sutton G."/>
            <person name="Sutton G.G."/>
            <person name="Tao W."/>
            <person name="Teichmann S."/>
            <person name="Tobari Y.N."/>
            <person name="Tomimura Y."/>
            <person name="Tsolas J.M."/>
            <person name="Valente V.L."/>
            <person name="Venter E."/>
            <person name="Venter J.C."/>
            <person name="Vicario S."/>
            <person name="Vieira F.G."/>
            <person name="Vilella A.J."/>
            <person name="Villasante A."/>
            <person name="Walenz B."/>
            <person name="Wang J."/>
            <person name="Wasserman M."/>
            <person name="Watts T."/>
            <person name="Wilson D."/>
            <person name="Wilson R.K."/>
            <person name="Wing R.A."/>
            <person name="Wolfner M.F."/>
            <person name="Wong A."/>
            <person name="Wong G.K."/>
            <person name="Wu C.I."/>
            <person name="Wu G."/>
            <person name="Yamamoto D."/>
            <person name="Yang H.P."/>
            <person name="Yang S.P."/>
            <person name="Yorke J.A."/>
            <person name="Yoshida K."/>
            <person name="Zdobnov E."/>
            <person name="Zhang P."/>
            <person name="Zhang Y."/>
            <person name="Zimin A.V."/>
            <person name="Baldwin J."/>
            <person name="Abdouelleil A."/>
            <person name="Abdulkadir J."/>
            <person name="Abebe A."/>
            <person name="Abera B."/>
            <person name="Abreu J."/>
            <person name="Acer S.C."/>
            <person name="Aftuck L."/>
            <person name="Alexander A."/>
            <person name="An P."/>
            <person name="Anderson E."/>
            <person name="Anderson S."/>
            <person name="Arachi H."/>
            <person name="Azer M."/>
            <person name="Bachantsang P."/>
            <person name="Barry A."/>
            <person name="Bayul T."/>
            <person name="Berlin A."/>
            <person name="Bessette D."/>
            <person name="Bloom T."/>
            <person name="Blye J."/>
            <person name="Boguslavskiy L."/>
            <person name="Bonnet C."/>
            <person name="Boukhgalter B."/>
            <person name="Bourzgui I."/>
            <person name="Brown A."/>
            <person name="Cahill P."/>
            <person name="Channer S."/>
            <person name="Cheshatsang Y."/>
            <person name="Chuda L."/>
            <person name="Citroen M."/>
            <person name="Collymore A."/>
            <person name="Cooke P."/>
            <person name="Costello M."/>
            <person name="D'Aco K."/>
            <person name="Daza R."/>
            <person name="De Haan G."/>
            <person name="DeGray S."/>
            <person name="DeMaso C."/>
            <person name="Dhargay N."/>
            <person name="Dooley K."/>
            <person name="Dooley E."/>
            <person name="Doricent M."/>
            <person name="Dorje P."/>
            <person name="Dorjee K."/>
            <person name="Dupes A."/>
            <person name="Elong R."/>
            <person name="Falk J."/>
            <person name="Farina A."/>
            <person name="Faro S."/>
            <person name="Ferguson D."/>
            <person name="Fisher S."/>
            <person name="Foley C.D."/>
            <person name="Franke A."/>
            <person name="Friedrich D."/>
            <person name="Gadbois L."/>
            <person name="Gearin G."/>
            <person name="Gearin C.R."/>
            <person name="Giannoukos G."/>
            <person name="Goode T."/>
            <person name="Graham J."/>
            <person name="Grandbois E."/>
            <person name="Grewal S."/>
            <person name="Gyaltsen K."/>
            <person name="Hafez N."/>
            <person name="Hagos B."/>
            <person name="Hall J."/>
            <person name="Henson C."/>
            <person name="Hollinger A."/>
            <person name="Honan T."/>
            <person name="Huard M.D."/>
            <person name="Hughes L."/>
            <person name="Hurhula B."/>
            <person name="Husby M.E."/>
            <person name="Kamat A."/>
            <person name="Kanga B."/>
            <person name="Kashin S."/>
            <person name="Khazanovich D."/>
            <person name="Kisner P."/>
            <person name="Lance K."/>
            <person name="Lara M."/>
            <person name="Lee W."/>
            <person name="Lennon N."/>
            <person name="Letendre F."/>
            <person name="LeVine R."/>
            <person name="Lipovsky A."/>
            <person name="Liu X."/>
            <person name="Liu J."/>
            <person name="Liu S."/>
            <person name="Lokyitsang T."/>
            <person name="Lokyitsang Y."/>
            <person name="Lubonja R."/>
            <person name="Lui A."/>
            <person name="MacDonald P."/>
            <person name="Magnisalis V."/>
            <person name="Maru K."/>
            <person name="Matthews C."/>
            <person name="McCusker W."/>
            <person name="McDonough S."/>
            <person name="Mehta T."/>
            <person name="Meldrim J."/>
            <person name="Meneus L."/>
            <person name="Mihai O."/>
            <person name="Mihalev A."/>
            <person name="Mihova T."/>
            <person name="Mittelman R."/>
            <person name="Mlenga V."/>
            <person name="Montmayeur A."/>
            <person name="Mulrain L."/>
            <person name="Navidi A."/>
            <person name="Naylor J."/>
            <person name="Negash T."/>
            <person name="Nguyen T."/>
            <person name="Nguyen N."/>
            <person name="Nicol R."/>
            <person name="Norbu C."/>
            <person name="Norbu N."/>
            <person name="Novod N."/>
            <person name="O'Neill B."/>
            <person name="Osman S."/>
            <person name="Markiewicz E."/>
            <person name="Oyono O.L."/>
            <person name="Patti C."/>
            <person name="Phunkhang P."/>
            <person name="Pierre F."/>
            <person name="Priest M."/>
            <person name="Raghuraman S."/>
            <person name="Rege F."/>
            <person name="Reyes R."/>
            <person name="Rise C."/>
            <person name="Rogov P."/>
            <person name="Ross K."/>
            <person name="Ryan E."/>
            <person name="Settipalli S."/>
            <person name="Shea T."/>
            <person name="Sherpa N."/>
            <person name="Shi L."/>
            <person name="Shih D."/>
            <person name="Sparrow T."/>
            <person name="Spaulding J."/>
            <person name="Stalker J."/>
            <person name="Stange-Thomann N."/>
            <person name="Stavropoulos S."/>
            <person name="Stone C."/>
            <person name="Strader C."/>
            <person name="Tesfaye S."/>
            <person name="Thomson T."/>
            <person name="Thoulutsang Y."/>
            <person name="Thoulutsang D."/>
            <person name="Topham K."/>
            <person name="Topping I."/>
            <person name="Tsamla T."/>
            <person name="Vassiliev H."/>
            <person name="Vo A."/>
            <person name="Wangchuk T."/>
            <person name="Wangdi T."/>
            <person name="Weiand M."/>
            <person name="Wilkinson J."/>
            <person name="Wilson A."/>
            <person name="Yadav S."/>
            <person name="Young G."/>
            <person name="Yu Q."/>
            <person name="Zembek L."/>
            <person name="Zhong D."/>
            <person name="Zimmer A."/>
            <person name="Zwirko Z."/>
            <person name="Jaffe D.B."/>
            <person name="Alvarez P."/>
            <person name="Brockman W."/>
            <person name="Butler J."/>
            <person name="Chin C."/>
            <person name="Gnerre S."/>
            <person name="Grabherr M."/>
            <person name="Kleber M."/>
            <person name="Mauceli E."/>
            <person name="MacCallum I."/>
        </authorList>
    </citation>
    <scope>NUCLEOTIDE SEQUENCE [LARGE SCALE GENOMIC DNA]</scope>
    <source>
        <strain evidence="12">TSC#14024-0371.13</strain>
        <strain evidence="13">Tucson 14024-0371.13</strain>
    </source>
</reference>
<dbReference type="InterPro" id="IPR035441">
    <property type="entry name" value="TFIIS/LEDGF_dom_sf"/>
</dbReference>
<evidence type="ECO:0000256" key="6">
    <source>
        <dbReference type="ARBA" id="ARBA00023163"/>
    </source>
</evidence>
<evidence type="ECO:0000313" key="13">
    <source>
        <dbReference type="Proteomes" id="UP000007801"/>
    </source>
</evidence>
<feature type="domain" description="TFIIS N-terminal" evidence="11">
    <location>
        <begin position="8"/>
        <end position="85"/>
    </location>
</feature>
<evidence type="ECO:0000256" key="2">
    <source>
        <dbReference type="ARBA" id="ARBA00009681"/>
    </source>
</evidence>
<evidence type="ECO:0000256" key="3">
    <source>
        <dbReference type="ARBA" id="ARBA00019686"/>
    </source>
</evidence>
<dbReference type="Pfam" id="PF08711">
    <property type="entry name" value="Med26"/>
    <property type="match status" value="1"/>
</dbReference>
<dbReference type="EMBL" id="CH902636">
    <property type="protein sequence ID" value="EDV44757.2"/>
    <property type="molecule type" value="Genomic_DNA"/>
</dbReference>
<evidence type="ECO:0000256" key="10">
    <source>
        <dbReference type="SAM" id="MobiDB-lite"/>
    </source>
</evidence>
<keyword evidence="4" id="KW-0805">Transcription regulation</keyword>
<dbReference type="EMBL" id="CH902636">
    <property type="protein sequence ID" value="KPU81735.1"/>
    <property type="molecule type" value="Genomic_DNA"/>
</dbReference>
<dbReference type="Proteomes" id="UP000007801">
    <property type="component" value="Unassembled WGS sequence"/>
</dbReference>
<evidence type="ECO:0000256" key="5">
    <source>
        <dbReference type="ARBA" id="ARBA00023159"/>
    </source>
</evidence>
<keyword evidence="13" id="KW-1185">Reference proteome</keyword>
<dbReference type="SUPFAM" id="SSF47676">
    <property type="entry name" value="Conserved domain common to transcription factors TFIIS, elongin A, CRSP70"/>
    <property type="match status" value="1"/>
</dbReference>
<feature type="region of interest" description="Disordered" evidence="10">
    <location>
        <begin position="1034"/>
        <end position="1059"/>
    </location>
</feature>
<comment type="subcellular location">
    <subcellularLocation>
        <location evidence="1 9">Nucleus</location>
    </subcellularLocation>
</comment>
<protein>
    <recommendedName>
        <fullName evidence="3">Mediator of RNA polymerase II transcription subunit 26</fullName>
    </recommendedName>
    <alternativeName>
        <fullName evidence="8">Mediator complex subunit 26</fullName>
    </alternativeName>
</protein>
<dbReference type="GO" id="GO:0016592">
    <property type="term" value="C:mediator complex"/>
    <property type="evidence" value="ECO:0007669"/>
    <property type="project" value="InterPro"/>
</dbReference>
<dbReference type="InterPro" id="IPR017923">
    <property type="entry name" value="TFIIS_N"/>
</dbReference>
<reference evidence="12" key="3">
    <citation type="submission" date="2015-10" db="EMBL/GenBank/DDBJ databases">
        <authorList>
            <consortium name="FlyBase"/>
        </authorList>
    </citation>
    <scope>NUCLEOTIDE SEQUENCE</scope>
    <source>
        <strain evidence="12">TSC#14024-0371.13</strain>
    </source>
</reference>
<dbReference type="PANTHER" id="PTHR15201:SF1">
    <property type="entry name" value="MEDIATOR OF RNA POLYMERASE II TRANSCRIPTION SUBUNIT 26"/>
    <property type="match status" value="1"/>
</dbReference>
<evidence type="ECO:0000256" key="9">
    <source>
        <dbReference type="PROSITE-ProRule" id="PRU00649"/>
    </source>
</evidence>
<dbReference type="InterPro" id="IPR003617">
    <property type="entry name" value="TFIIS/CRSP70_N_sub"/>
</dbReference>
<keyword evidence="7 9" id="KW-0539">Nucleus</keyword>
<accession>B3MZX2</accession>
<evidence type="ECO:0000256" key="1">
    <source>
        <dbReference type="ARBA" id="ARBA00004123"/>
    </source>
</evidence>
<dbReference type="GO" id="GO:0003712">
    <property type="term" value="F:transcription coregulator activity"/>
    <property type="evidence" value="ECO:0007669"/>
    <property type="project" value="TreeGrafter"/>
</dbReference>
<organism evidence="12 13">
    <name type="scientific">Drosophila ananassae</name>
    <name type="common">Fruit fly</name>
    <dbReference type="NCBI Taxonomy" id="7217"/>
    <lineage>
        <taxon>Eukaryota</taxon>
        <taxon>Metazoa</taxon>
        <taxon>Ecdysozoa</taxon>
        <taxon>Arthropoda</taxon>
        <taxon>Hexapoda</taxon>
        <taxon>Insecta</taxon>
        <taxon>Pterygota</taxon>
        <taxon>Neoptera</taxon>
        <taxon>Endopterygota</taxon>
        <taxon>Diptera</taxon>
        <taxon>Brachycera</taxon>
        <taxon>Muscomorpha</taxon>
        <taxon>Ephydroidea</taxon>
        <taxon>Drosophilidae</taxon>
        <taxon>Drosophila</taxon>
        <taxon>Sophophora</taxon>
    </lineage>
</organism>
<dbReference type="STRING" id="7217.B3MZX2"/>
<evidence type="ECO:0000256" key="4">
    <source>
        <dbReference type="ARBA" id="ARBA00023015"/>
    </source>
</evidence>
<proteinExistence type="inferred from homology"/>
<dbReference type="SMR" id="B3MZX2"/>
<dbReference type="PANTHER" id="PTHR15201">
    <property type="entry name" value="CRSP70"/>
    <property type="match status" value="1"/>
</dbReference>
<dbReference type="GO" id="GO:0006357">
    <property type="term" value="P:regulation of transcription by RNA polymerase II"/>
    <property type="evidence" value="ECO:0007669"/>
    <property type="project" value="InterPro"/>
</dbReference>
<feature type="region of interest" description="Disordered" evidence="10">
    <location>
        <begin position="1000"/>
        <end position="1020"/>
    </location>
</feature>
<dbReference type="HOGENOM" id="CLU_864006_0_0_1"/>
<dbReference type="InterPro" id="IPR042376">
    <property type="entry name" value="MED26"/>
</dbReference>
<comment type="similarity">
    <text evidence="2">Belongs to the Mediator complex subunit 26 family.</text>
</comment>
<dbReference type="GeneID" id="6506041"/>
<evidence type="ECO:0000256" key="7">
    <source>
        <dbReference type="ARBA" id="ARBA00023242"/>
    </source>
</evidence>
<sequence>MNQYQIQQLTSHLSQALDQNYDVINMDAVLSVICALEGTKITKEQLEATRLAKYINQLRRRTTNEHLARRAKSLLKKWREMVGIQQTTFDSQQQLQTQSIEFLKSTTSTPHFDEIVSLLPISSSLPSQEIFSDIHLNIDRSETPSLSVNSQAHSNLSSPHHNNINDLNRRENNSTNSVHSYNRLSQNMSSGPVNPPQQHLINQSLNTISNKCDVSKKKLNEVSVVIDIVSDSDDNDNNSSKLVRSDISEPSLLMIPSTPSPRLKKNRKDKKNDPILHRPNKKISKKNKDGFLHTTPADSEVYSTSNSSMSSILSGDTTFGNSGSKTRSNSSELTFSGRFKSINQVEVLSQNNFTLFSGNNNASTHINELDKPLFEDYNTYDSSASCSRFSSSVDQGKSEKIALQIHRPVDAQCPVLKKTELFHKASDSHGYKKRGRKKGSRGVDAVISKESSSLCQQIFLGSSTVNKVKTTKELFNEIQSRKLTASHSSTFRDKTKCARLKRRTSSCSEASILSPNLMENYSGNVTLMDIDTFSKKIRESANTDSDTTEHFSNKSQEVKECTSLDSNSCSRQTSSFVNYSKKLTSQSLNDITTQLMHLINSFGSPISVHEVEKSYQVQLVPCSCIIFENNINLLRESKLFTPDDQGNIFNSNGKYNGKLDHNTKEILRTIEQPIDKDDTQPKPKKSIFDLDFEDEDDPLKSLMNAIQKPVGNKETDKILTPQIFTNKVLMSLGNTNIDAQLDSFSQEIDDELPKVVESVFTIKEDPDCLAKKIFYVQTNKVNGFHINALHNYYIPNINGNWDSIDESISFKSINDFVDSLDSYTVTNGSDVVPQYGFLKYDYIRKDLSSLKFLKPYKVKSFQKDFSPFLGVAKCLPTCRNYKRKAIDRHGSADQILKKNKLNRAIPLQIDTEIPISDMISYNNSLTHIKEKDCSNHALNDSFDSCCVSAFSNNLLKLANEKDVHEGQAEHLKSQDHFSPICKNSSNVLRLQNMSYIRKNKTQISKQEKNRKRRGSCGGIKQDFEENTDILRTTKRNKLRLSGTINDRPSGNNSSENDDTMKDIDVEQHGKNEYEIVQRKSSDGGVAGNHIVLTIKKTPKILSETEILKRLSSTPNLNISSLSNSLIEVPFFSKGSKLPICPRNHHLYRQKIRKSYSRKINTVDLDLKHWFCFKHNVENSIKKKRVHKDLFFKDELLRKNLQGRKQKIMNYSSSSSSYDDSDLEYIAVEKNFVKKKKKDEIDTRVKSVLPVTNIKNEEDPSLCSDEDKDMIAIPSTSEIGKNHVDEYEDLRNNGMLLSFNSIVAQQCNLVDNLNSVEVRFSKENGPLDVPQTELNNLCNMNENISVNSLTASDNVNNSKVALGHDKPEIGASLNYQKCRNPVESFKSAELLSVEHRIGIRLSKNNSDNVVKSTKIQKFKEWHQVLQLKSYNDEPLIVMPYVVLE</sequence>
<feature type="compositionally biased region" description="Polar residues" evidence="10">
    <location>
        <begin position="1042"/>
        <end position="1054"/>
    </location>
</feature>
<dbReference type="SMART" id="SM00509">
    <property type="entry name" value="TFS2N"/>
    <property type="match status" value="1"/>
</dbReference>
<feature type="region of interest" description="Disordered" evidence="10">
    <location>
        <begin position="250"/>
        <end position="307"/>
    </location>
</feature>
<reference evidence="12" key="2">
    <citation type="journal article" date="2008" name="Bioinformatics">
        <title>Assembly reconciliation.</title>
        <authorList>
            <person name="Zimin A.V."/>
            <person name="Smith D.R."/>
            <person name="Sutton G."/>
            <person name="Yorke J.A."/>
        </authorList>
    </citation>
    <scope>NUCLEOTIDE SEQUENCE</scope>
    <source>
        <strain evidence="12">TSC#14024-0371.13</strain>
    </source>
</reference>
<keyword evidence="6" id="KW-0804">Transcription</keyword>
<dbReference type="OrthoDB" id="550309at2759"/>
<gene>
    <name evidence="12" type="primary">Dana\GF23399</name>
    <name evidence="12" type="synonym">dana_GLEANR_81</name>
    <name evidence="12" type="ORF">GF23399</name>
</gene>